<keyword evidence="2" id="KW-1185">Reference proteome</keyword>
<dbReference type="EMBL" id="JYDS01000007">
    <property type="protein sequence ID" value="KRZ33799.1"/>
    <property type="molecule type" value="Genomic_DNA"/>
</dbReference>
<name>A0A0V1JFK7_TRIPS</name>
<gene>
    <name evidence="1" type="ORF">T4B_11549</name>
</gene>
<proteinExistence type="predicted"/>
<sequence>MTVPLQQEAFHQLAGTVTHPFTSSHRDKTTTATKTTNSIAINHHPHPPDIAVSTVTLFDNQVRAGCTVQYAQMGARCSYQWFCLFFDQNWNKSNSILLDCGNKILCSSRCRTKGSNLIVTANGDGYTIWRIWVSREITIKDQSRSFGKRFIRSGISSPITPPNPRHAHDHDFILRYIADAQVLEIRAQDSTIEVGVESTLAYYLQLASPQA</sequence>
<evidence type="ECO:0000313" key="1">
    <source>
        <dbReference type="EMBL" id="KRZ33799.1"/>
    </source>
</evidence>
<protein>
    <submittedName>
        <fullName evidence="1">Uncharacterized protein</fullName>
    </submittedName>
</protein>
<organism evidence="1 2">
    <name type="scientific">Trichinella pseudospiralis</name>
    <name type="common">Parasitic roundworm</name>
    <dbReference type="NCBI Taxonomy" id="6337"/>
    <lineage>
        <taxon>Eukaryota</taxon>
        <taxon>Metazoa</taxon>
        <taxon>Ecdysozoa</taxon>
        <taxon>Nematoda</taxon>
        <taxon>Enoplea</taxon>
        <taxon>Dorylaimia</taxon>
        <taxon>Trichinellida</taxon>
        <taxon>Trichinellidae</taxon>
        <taxon>Trichinella</taxon>
    </lineage>
</organism>
<evidence type="ECO:0000313" key="2">
    <source>
        <dbReference type="Proteomes" id="UP000054805"/>
    </source>
</evidence>
<accession>A0A0V1JFK7</accession>
<dbReference type="Proteomes" id="UP000054805">
    <property type="component" value="Unassembled WGS sequence"/>
</dbReference>
<reference evidence="1 2" key="1">
    <citation type="submission" date="2015-01" db="EMBL/GenBank/DDBJ databases">
        <title>Evolution of Trichinella species and genotypes.</title>
        <authorList>
            <person name="Korhonen P.K."/>
            <person name="Edoardo P."/>
            <person name="Giuseppe L.R."/>
            <person name="Gasser R.B."/>
        </authorList>
    </citation>
    <scope>NUCLEOTIDE SEQUENCE [LARGE SCALE GENOMIC DNA]</scope>
    <source>
        <strain evidence="1">ISS588</strain>
    </source>
</reference>
<comment type="caution">
    <text evidence="1">The sequence shown here is derived from an EMBL/GenBank/DDBJ whole genome shotgun (WGS) entry which is preliminary data.</text>
</comment>
<dbReference type="AlphaFoldDB" id="A0A0V1JFK7"/>